<protein>
    <submittedName>
        <fullName evidence="2">Double-strand break repair protein AddB</fullName>
    </submittedName>
</protein>
<evidence type="ECO:0000313" key="3">
    <source>
        <dbReference type="Proteomes" id="UP000630353"/>
    </source>
</evidence>
<dbReference type="InterPro" id="IPR011604">
    <property type="entry name" value="PDDEXK-like_dom_sf"/>
</dbReference>
<evidence type="ECO:0000313" key="2">
    <source>
        <dbReference type="EMBL" id="GHD40597.1"/>
    </source>
</evidence>
<feature type="domain" description="PD-(D/E)XK endonuclease-like" evidence="1">
    <location>
        <begin position="732"/>
        <end position="970"/>
    </location>
</feature>
<dbReference type="EMBL" id="BMZS01000001">
    <property type="protein sequence ID" value="GHD40597.1"/>
    <property type="molecule type" value="Genomic_DNA"/>
</dbReference>
<reference evidence="2" key="2">
    <citation type="submission" date="2020-09" db="EMBL/GenBank/DDBJ databases">
        <authorList>
            <person name="Sun Q."/>
            <person name="Kim S."/>
        </authorList>
    </citation>
    <scope>NUCLEOTIDE SEQUENCE</scope>
    <source>
        <strain evidence="2">KCTC 42651</strain>
    </source>
</reference>
<organism evidence="2 3">
    <name type="scientific">Thalassobaculum fulvum</name>
    <dbReference type="NCBI Taxonomy" id="1633335"/>
    <lineage>
        <taxon>Bacteria</taxon>
        <taxon>Pseudomonadati</taxon>
        <taxon>Pseudomonadota</taxon>
        <taxon>Alphaproteobacteria</taxon>
        <taxon>Rhodospirillales</taxon>
        <taxon>Thalassobaculaceae</taxon>
        <taxon>Thalassobaculum</taxon>
    </lineage>
</organism>
<dbReference type="InterPro" id="IPR027417">
    <property type="entry name" value="P-loop_NTPase"/>
</dbReference>
<dbReference type="InterPro" id="IPR038726">
    <property type="entry name" value="PDDEXK_AddAB-type"/>
</dbReference>
<dbReference type="AlphaFoldDB" id="A0A918XN05"/>
<dbReference type="NCBIfam" id="TIGR02786">
    <property type="entry name" value="addB_alphas"/>
    <property type="match status" value="1"/>
</dbReference>
<dbReference type="InterPro" id="IPR014153">
    <property type="entry name" value="Ds_break_AddB"/>
</dbReference>
<dbReference type="SUPFAM" id="SSF52540">
    <property type="entry name" value="P-loop containing nucleoside triphosphate hydrolases"/>
    <property type="match status" value="1"/>
</dbReference>
<evidence type="ECO:0000259" key="1">
    <source>
        <dbReference type="Pfam" id="PF12705"/>
    </source>
</evidence>
<dbReference type="RefSeq" id="WP_189987231.1">
    <property type="nucleotide sequence ID" value="NZ_BMZS01000001.1"/>
</dbReference>
<accession>A0A918XN05</accession>
<reference evidence="2" key="1">
    <citation type="journal article" date="2014" name="Int. J. Syst. Evol. Microbiol.">
        <title>Complete genome sequence of Corynebacterium casei LMG S-19264T (=DSM 44701T), isolated from a smear-ripened cheese.</title>
        <authorList>
            <consortium name="US DOE Joint Genome Institute (JGI-PGF)"/>
            <person name="Walter F."/>
            <person name="Albersmeier A."/>
            <person name="Kalinowski J."/>
            <person name="Ruckert C."/>
        </authorList>
    </citation>
    <scope>NUCLEOTIDE SEQUENCE</scope>
    <source>
        <strain evidence="2">KCTC 42651</strain>
    </source>
</reference>
<dbReference type="Pfam" id="PF12705">
    <property type="entry name" value="PDDEXK_1"/>
    <property type="match status" value="1"/>
</dbReference>
<gene>
    <name evidence="2" type="ORF">GCM10017083_04020</name>
</gene>
<keyword evidence="3" id="KW-1185">Reference proteome</keyword>
<dbReference type="Gene3D" id="3.90.320.10">
    <property type="match status" value="1"/>
</dbReference>
<dbReference type="Proteomes" id="UP000630353">
    <property type="component" value="Unassembled WGS sequence"/>
</dbReference>
<sequence>MDGGRVYTIPVGVPFLDALAAGLWEAAGRDPLVLSRATVLLPTQRAARSAAEAFLRLGDGRPMLLPTLQALADVDDQELDLAHGDDAGIAAALDLPPAIPALRRQLLLARLVLAYADRLEADGVAAPRSPEQAARLAAALARLIDQVQAEGLDFGRLADIVPADYAEHWGLTLRFLEIVTETWPQWLAEQDAVDPVTRRDALMRARAAAWDANPPADPVVIAGSTGSVPATAGLMRAVLGLPRGALVLPGLDLAADDDAWAAIGADPAHPQHGMHRLLGGLGIGRAEVADWPGAGGFAPASAGRAAMVREAMRPAATTEAWRTLATDPAQLDAGCFDGIRRIDAPGPREEAGAIAVLMREVLETPGRTAALVTPDRDLARRVASELERWDVPVNDSAGRPLAESVPAAFLRLVADLAAEQAAPVPLLAALKHPLAAGGQGPDTFRRLVRRLERRVLRGPRPGPGIDGLRAAVAGLDDKLAEERAGLLAWLDDLAARLGDLPALMAAAEVPAVEIAAAHARAAEALAATADESGADRLWRGDSGEALARLFDEMRDALAVLGGIPGRTWPGLFEALLEGRAVRPRWGAHPRLHILGALEARLQRFDRVILGGLNEGSWPADPPPDPWMSRPMRRDFGLPAPERRIGLAAHDVTMALGAPEAVLTRSIRVEGTPTVPSRWLLRLDTVARALGAADRFAADPVPAAWHAELDRPDAVVPGAPPLPRPPVAVRPRRLSVTRIETWLRDPYSIYASQILKLRALDDLDTDPSAAERGDTIHRALDIFVREHPRDLPPDPLQRLLEIGRQTFAGHMDRPGVRAFWWPRFERVAAWFVEVERDRRRSLSATATEQRGELTVDGPAGPFTVTGIADRIDRLADGSYAIVDYKTGGRPTRTELKNGAAPQLPLEALMLAHGGFPGLPAGETSSLAYWRVGGGDPPGTIDEVADGIAELVAEAEAGLRDLIATFDDPATPYHSVPDAARKPRFNDYEHLARIGEWAAGEEE</sequence>
<name>A0A918XN05_9PROT</name>
<proteinExistence type="predicted"/>
<comment type="caution">
    <text evidence="2">The sequence shown here is derived from an EMBL/GenBank/DDBJ whole genome shotgun (WGS) entry which is preliminary data.</text>
</comment>